<protein>
    <submittedName>
        <fullName evidence="1">Uncharacterized protein</fullName>
    </submittedName>
</protein>
<dbReference type="Proteomes" id="UP001164706">
    <property type="component" value="Chromosome"/>
</dbReference>
<dbReference type="EMBL" id="CP113089">
    <property type="protein sequence ID" value="WAB82278.1"/>
    <property type="molecule type" value="Genomic_DNA"/>
</dbReference>
<name>A0A9E8MML7_9MICO</name>
<keyword evidence="2" id="KW-1185">Reference proteome</keyword>
<proteinExistence type="predicted"/>
<dbReference type="RefSeq" id="WP_267782261.1">
    <property type="nucleotide sequence ID" value="NZ_CP113089.1"/>
</dbReference>
<dbReference type="KEGG" id="mdb:OVN18_04525"/>
<sequence length="318" mass="32991">MRRRGMLWGGIIAVAVLLATAGVAVTAAVTRTPERHVEAYLAALAADDAVSLRLLAGLPGDAPLPLGDDGTPTTAAVRATEQREDGRVAVVVEYGEDGRDTSTAIFVLEPATLATPTGWRFTEPPLATIALTAPAGVDAIVNGRPLDGADGAEGAGRAATTVTAFVPARVTAQLDSPWLVADPSSVRAGSGAALALVGSPTARLERAVQQQVAGFLAECTEQRVLLPRGCPFGLEIDDRVLGEPRWSVEIGPALRIAAAPDGDGYRVEGEASLRLRAEVQRLRDGVIEQLDTLVPAAIDARLTISGETPELEIRPPAA</sequence>
<accession>A0A9E8MML7</accession>
<gene>
    <name evidence="1" type="ORF">OVN18_04525</name>
</gene>
<reference evidence="1" key="1">
    <citation type="submission" date="2022-11" db="EMBL/GenBank/DDBJ databases">
        <title>Description of Microcella daejonensis nov. sp, isolated from riverside soil.</title>
        <authorList>
            <person name="Molina K.M."/>
            <person name="Kim S.B."/>
        </authorList>
    </citation>
    <scope>NUCLEOTIDE SEQUENCE</scope>
    <source>
        <strain evidence="1">MMS21-STM12</strain>
    </source>
</reference>
<dbReference type="AlphaFoldDB" id="A0A9E8MML7"/>
<evidence type="ECO:0000313" key="2">
    <source>
        <dbReference type="Proteomes" id="UP001164706"/>
    </source>
</evidence>
<organism evidence="1 2">
    <name type="scientific">Microcella daejeonensis</name>
    <dbReference type="NCBI Taxonomy" id="2994971"/>
    <lineage>
        <taxon>Bacteria</taxon>
        <taxon>Bacillati</taxon>
        <taxon>Actinomycetota</taxon>
        <taxon>Actinomycetes</taxon>
        <taxon>Micrococcales</taxon>
        <taxon>Microbacteriaceae</taxon>
        <taxon>Microcella</taxon>
    </lineage>
</organism>
<evidence type="ECO:0000313" key="1">
    <source>
        <dbReference type="EMBL" id="WAB82278.1"/>
    </source>
</evidence>